<feature type="region of interest" description="Disordered" evidence="1">
    <location>
        <begin position="1"/>
        <end position="36"/>
    </location>
</feature>
<feature type="region of interest" description="Disordered" evidence="1">
    <location>
        <begin position="48"/>
        <end position="69"/>
    </location>
</feature>
<accession>A0ABR1K0R4</accession>
<dbReference type="Proteomes" id="UP001498398">
    <property type="component" value="Unassembled WGS sequence"/>
</dbReference>
<dbReference type="EMBL" id="JBANRG010000002">
    <property type="protein sequence ID" value="KAK7470608.1"/>
    <property type="molecule type" value="Genomic_DNA"/>
</dbReference>
<keyword evidence="3" id="KW-1185">Reference proteome</keyword>
<sequence>MSRLTSSPFHKPSPFQFPRVPLSPPETNTEQIPPSSLSATVSVAGGIDGLPHVESDVQRSQNSESPGARFRRVSSLAYHSSGLREPRERGVQRNYRYFVVVVPPPSFVQDHGQLGHTLSLGPQHRLSQGLLMPLFPTMFGQLSAIAREFNFPSTTGLCLYLHFTENGITATPRISDESWQLIWSHIFDASSPSLKLPIVGKLEFDIDLRQARWYGSWLSSSHREQLDVPSSVVPSTAPSLSHYRMDSRVTDLDLSLDDTLEQHTILPLSQVAESSVPTTRHVPRKLSLVDRLDSLSIRSGSSRPPIRAANMSPPDQVPSSSVLSPIYQEDEPKTATLATKGDIEKKVNHWRASASLNPSALAARGQTSLEPINLPNTISLDDVMREDEEEDGVLNLEDFAWSISSLGPPDYDYDDMDSVSSWSRLPSVHIASRVEGSVCLTPSDCTSFGPSDYTLPPLSPPSERAFTPDLASRMYEDAPLTPATATSWGAPSEWPPSPMSEGRVSSVDFTYRMQLSRPSTPDTATSWGAPSEWPASPMSDGRASSVDFTYRMQLSRPHTPSTATSWGPASWPPSPATPFYVHTPDAAHRSFDLDLERREGAPWNHVWPYTERRSTSSQGAPWEFVWPYTQNRVSVTAQTAPWEFVWPYTQQPSSMNSAIVDEFSESTLVARVALP</sequence>
<evidence type="ECO:0008006" key="4">
    <source>
        <dbReference type="Google" id="ProtNLM"/>
    </source>
</evidence>
<organism evidence="2 3">
    <name type="scientific">Marasmiellus scandens</name>
    <dbReference type="NCBI Taxonomy" id="2682957"/>
    <lineage>
        <taxon>Eukaryota</taxon>
        <taxon>Fungi</taxon>
        <taxon>Dikarya</taxon>
        <taxon>Basidiomycota</taxon>
        <taxon>Agaricomycotina</taxon>
        <taxon>Agaricomycetes</taxon>
        <taxon>Agaricomycetidae</taxon>
        <taxon>Agaricales</taxon>
        <taxon>Marasmiineae</taxon>
        <taxon>Omphalotaceae</taxon>
        <taxon>Marasmiellus</taxon>
    </lineage>
</organism>
<feature type="region of interest" description="Disordered" evidence="1">
    <location>
        <begin position="517"/>
        <end position="540"/>
    </location>
</feature>
<comment type="caution">
    <text evidence="2">The sequence shown here is derived from an EMBL/GenBank/DDBJ whole genome shotgun (WGS) entry which is preliminary data.</text>
</comment>
<feature type="compositionally biased region" description="Polar residues" evidence="1">
    <location>
        <begin position="25"/>
        <end position="36"/>
    </location>
</feature>
<evidence type="ECO:0000256" key="1">
    <source>
        <dbReference type="SAM" id="MobiDB-lite"/>
    </source>
</evidence>
<protein>
    <recommendedName>
        <fullName evidence="4">Autophagy-related protein 13</fullName>
    </recommendedName>
</protein>
<feature type="region of interest" description="Disordered" evidence="1">
    <location>
        <begin position="299"/>
        <end position="322"/>
    </location>
</feature>
<evidence type="ECO:0000313" key="2">
    <source>
        <dbReference type="EMBL" id="KAK7470608.1"/>
    </source>
</evidence>
<proteinExistence type="predicted"/>
<name>A0ABR1K0R4_9AGAR</name>
<feature type="compositionally biased region" description="Polar residues" evidence="1">
    <location>
        <begin position="517"/>
        <end position="528"/>
    </location>
</feature>
<gene>
    <name evidence="2" type="ORF">VKT23_002032</name>
</gene>
<evidence type="ECO:0000313" key="3">
    <source>
        <dbReference type="Proteomes" id="UP001498398"/>
    </source>
</evidence>
<reference evidence="2 3" key="1">
    <citation type="submission" date="2024-01" db="EMBL/GenBank/DDBJ databases">
        <title>A draft genome for the cacao thread blight pathogen Marasmiellus scandens.</title>
        <authorList>
            <person name="Baruah I.K."/>
            <person name="Leung J."/>
            <person name="Bukari Y."/>
            <person name="Amoako-Attah I."/>
            <person name="Meinhardt L.W."/>
            <person name="Bailey B.A."/>
            <person name="Cohen S.P."/>
        </authorList>
    </citation>
    <scope>NUCLEOTIDE SEQUENCE [LARGE SCALE GENOMIC DNA]</scope>
    <source>
        <strain evidence="2 3">GH-19</strain>
    </source>
</reference>